<dbReference type="EMBL" id="CP096203">
    <property type="protein sequence ID" value="UPQ74371.1"/>
    <property type="molecule type" value="Genomic_DNA"/>
</dbReference>
<protein>
    <recommendedName>
        <fullName evidence="4">DUF1648 domain-containing protein</fullName>
    </recommendedName>
</protein>
<dbReference type="Proteomes" id="UP000830552">
    <property type="component" value="Chromosome"/>
</dbReference>
<feature type="transmembrane region" description="Helical" evidence="1">
    <location>
        <begin position="96"/>
        <end position="114"/>
    </location>
</feature>
<accession>A0ABY4K0P4</accession>
<evidence type="ECO:0000313" key="3">
    <source>
        <dbReference type="Proteomes" id="UP000830552"/>
    </source>
</evidence>
<keyword evidence="1" id="KW-0472">Membrane</keyword>
<keyword evidence="3" id="KW-1185">Reference proteome</keyword>
<evidence type="ECO:0008006" key="4">
    <source>
        <dbReference type="Google" id="ProtNLM"/>
    </source>
</evidence>
<sequence length="123" mass="13805">MKSPKVIFSISVLLLLIYIIVLSQQFSSVQEIIPVHYSGDGGDGFGSKNFLWLEVGLNFLFLYLLALPIFFPEKMFAKTTDYLESSTEAAIKNRQLFLSVLSVLVTIIFCGLSLKEIICLSFI</sequence>
<gene>
    <name evidence="2" type="ORF">M0D58_09945</name>
</gene>
<reference evidence="2" key="1">
    <citation type="submission" date="2022-04" db="EMBL/GenBank/DDBJ databases">
        <title>Evolutionary, genomic, and biogeographic characterization of Chryseobacterium nepalense represented by a plastic-degrading bacterium AC3.</title>
        <authorList>
            <person name="Yin Z."/>
            <person name="Liu X."/>
            <person name="Wang D."/>
            <person name="Xie Z."/>
        </authorList>
    </citation>
    <scope>NUCLEOTIDE SEQUENCE</scope>
    <source>
        <strain evidence="2">AC3</strain>
    </source>
</reference>
<keyword evidence="1" id="KW-1133">Transmembrane helix</keyword>
<dbReference type="RefSeq" id="WP_248388856.1">
    <property type="nucleotide sequence ID" value="NZ_CP096203.1"/>
</dbReference>
<evidence type="ECO:0000256" key="1">
    <source>
        <dbReference type="SAM" id="Phobius"/>
    </source>
</evidence>
<proteinExistence type="predicted"/>
<evidence type="ECO:0000313" key="2">
    <source>
        <dbReference type="EMBL" id="UPQ74371.1"/>
    </source>
</evidence>
<keyword evidence="1" id="KW-0812">Transmembrane</keyword>
<name>A0ABY4K0P4_9FLAO</name>
<organism evidence="2 3">
    <name type="scientific">Chryseobacterium nepalense</name>
    <dbReference type="NCBI Taxonomy" id="1854498"/>
    <lineage>
        <taxon>Bacteria</taxon>
        <taxon>Pseudomonadati</taxon>
        <taxon>Bacteroidota</taxon>
        <taxon>Flavobacteriia</taxon>
        <taxon>Flavobacteriales</taxon>
        <taxon>Weeksellaceae</taxon>
        <taxon>Chryseobacterium group</taxon>
        <taxon>Chryseobacterium</taxon>
    </lineage>
</organism>
<feature type="transmembrane region" description="Helical" evidence="1">
    <location>
        <begin position="49"/>
        <end position="71"/>
    </location>
</feature>